<protein>
    <submittedName>
        <fullName evidence="1">Uncharacterized protein</fullName>
    </submittedName>
</protein>
<dbReference type="EMBL" id="CM039434">
    <property type="protein sequence ID" value="KAI4323637.1"/>
    <property type="molecule type" value="Genomic_DNA"/>
</dbReference>
<evidence type="ECO:0000313" key="1">
    <source>
        <dbReference type="EMBL" id="KAI4323637.1"/>
    </source>
</evidence>
<gene>
    <name evidence="1" type="ORF">L6164_023228</name>
</gene>
<dbReference type="Proteomes" id="UP000828941">
    <property type="component" value="Chromosome 9"/>
</dbReference>
<organism evidence="1 2">
    <name type="scientific">Bauhinia variegata</name>
    <name type="common">Purple orchid tree</name>
    <name type="synonym">Phanera variegata</name>
    <dbReference type="NCBI Taxonomy" id="167791"/>
    <lineage>
        <taxon>Eukaryota</taxon>
        <taxon>Viridiplantae</taxon>
        <taxon>Streptophyta</taxon>
        <taxon>Embryophyta</taxon>
        <taxon>Tracheophyta</taxon>
        <taxon>Spermatophyta</taxon>
        <taxon>Magnoliopsida</taxon>
        <taxon>eudicotyledons</taxon>
        <taxon>Gunneridae</taxon>
        <taxon>Pentapetalae</taxon>
        <taxon>rosids</taxon>
        <taxon>fabids</taxon>
        <taxon>Fabales</taxon>
        <taxon>Fabaceae</taxon>
        <taxon>Cercidoideae</taxon>
        <taxon>Cercideae</taxon>
        <taxon>Bauhiniinae</taxon>
        <taxon>Bauhinia</taxon>
    </lineage>
</organism>
<sequence>MPIAMSIITRPMFISLLFFVVCFIKQNITLAESNNYYHFCDNTTKLASADNPLYQSNLNDLLLKLLSNANNDGQGFWNTTVGNTTTTTVYGSYLCRDDISSIFCHYCVYSARQEILQRCPNNTAAIIWYEDCMLRYSNEDFFGIVRAAPFWYVYGINRTGDSRKVENADDFTNRLVTDATMDKSTTLFAANEYNVSDTEKWYGLVQCSRDINSSSCRNCLESLLNRRPEPRDRMGMRLLAPNCLVMRDNYLFFNLDNLPITPGASPVPSPVSSPVIPNPNPESKKGASKAIILVIIIVAVTLAAALSACCYCLWCRNNTDGQEGTSDLVLNDHPQLEDSLKADLPIMPFSIIKHCTNHFSDESKLGRGGFGSVYKGVLPNGKHVAIKRLSRTSHQGLEEFRNEVIFIAKLQHRNLVRLLGCCMEENEKVLVYEYMPNSSLDYHLFDESKRKQLDWKLRLNIIKGIAKGLCYLHEESRLRLIHRDLKPSNILLDEKMNPKISDFGLARVFGIDQEEENTRRIVGTYGYMAPEYAMEGIFSVKSDVYSFGVLILEIINGRKNGGFHLQEPGQTLLKYAWRLWNEGRVLMLMDPLIETSCTPNEVAKCIHIGLLCVQDDAADRPTMPNIASMLSNDKVNLPNPKEPAFSVGRAAVEQEQLTETSKNCSANEVTISDIGPR</sequence>
<accession>A0ACB9MHL6</accession>
<comment type="caution">
    <text evidence="1">The sequence shown here is derived from an EMBL/GenBank/DDBJ whole genome shotgun (WGS) entry which is preliminary data.</text>
</comment>
<reference evidence="1 2" key="1">
    <citation type="journal article" date="2022" name="DNA Res.">
        <title>Chromosomal-level genome assembly of the orchid tree Bauhinia variegata (Leguminosae; Cercidoideae) supports the allotetraploid origin hypothesis of Bauhinia.</title>
        <authorList>
            <person name="Zhong Y."/>
            <person name="Chen Y."/>
            <person name="Zheng D."/>
            <person name="Pang J."/>
            <person name="Liu Y."/>
            <person name="Luo S."/>
            <person name="Meng S."/>
            <person name="Qian L."/>
            <person name="Wei D."/>
            <person name="Dai S."/>
            <person name="Zhou R."/>
        </authorList>
    </citation>
    <scope>NUCLEOTIDE SEQUENCE [LARGE SCALE GENOMIC DNA]</scope>
    <source>
        <strain evidence="1">BV-YZ2020</strain>
    </source>
</reference>
<keyword evidence="2" id="KW-1185">Reference proteome</keyword>
<evidence type="ECO:0000313" key="2">
    <source>
        <dbReference type="Proteomes" id="UP000828941"/>
    </source>
</evidence>
<proteinExistence type="predicted"/>
<name>A0ACB9MHL6_BAUVA</name>